<dbReference type="AlphaFoldDB" id="A0A517QQ05"/>
<name>A0A517QQ05_9PLAN</name>
<comment type="subcellular location">
    <subcellularLocation>
        <location evidence="1 13">Cytoplasm</location>
    </subcellularLocation>
</comment>
<feature type="binding site" evidence="14">
    <location>
        <position position="130"/>
    </location>
    <ligand>
        <name>ATP</name>
        <dbReference type="ChEBI" id="CHEBI:30616"/>
    </ligand>
</feature>
<dbReference type="InterPro" id="IPR005145">
    <property type="entry name" value="Sua5_C"/>
</dbReference>
<dbReference type="GO" id="GO:0003725">
    <property type="term" value="F:double-stranded RNA binding"/>
    <property type="evidence" value="ECO:0007669"/>
    <property type="project" value="UniProtKB-UniRule"/>
</dbReference>
<dbReference type="GO" id="GO:0000049">
    <property type="term" value="F:tRNA binding"/>
    <property type="evidence" value="ECO:0007669"/>
    <property type="project" value="TreeGrafter"/>
</dbReference>
<keyword evidence="8 13" id="KW-0548">Nucleotidyltransferase</keyword>
<dbReference type="Proteomes" id="UP000315724">
    <property type="component" value="Chromosome"/>
</dbReference>
<organism evidence="16 17">
    <name type="scientific">Thalassoglobus polymorphus</name>
    <dbReference type="NCBI Taxonomy" id="2527994"/>
    <lineage>
        <taxon>Bacteria</taxon>
        <taxon>Pseudomonadati</taxon>
        <taxon>Planctomycetota</taxon>
        <taxon>Planctomycetia</taxon>
        <taxon>Planctomycetales</taxon>
        <taxon>Planctomycetaceae</taxon>
        <taxon>Thalassoglobus</taxon>
    </lineage>
</organism>
<dbReference type="Gene3D" id="3.90.870.10">
    <property type="entry name" value="DHBP synthase"/>
    <property type="match status" value="1"/>
</dbReference>
<comment type="similarity">
    <text evidence="2 13">Belongs to the SUA5 family.</text>
</comment>
<evidence type="ECO:0000256" key="12">
    <source>
        <dbReference type="ARBA" id="ARBA00048366"/>
    </source>
</evidence>
<evidence type="ECO:0000313" key="17">
    <source>
        <dbReference type="Proteomes" id="UP000315724"/>
    </source>
</evidence>
<feature type="binding site" evidence="14">
    <location>
        <position position="160"/>
    </location>
    <ligand>
        <name>L-threonine</name>
        <dbReference type="ChEBI" id="CHEBI:57926"/>
    </ligand>
</feature>
<evidence type="ECO:0000256" key="3">
    <source>
        <dbReference type="ARBA" id="ARBA00012584"/>
    </source>
</evidence>
<dbReference type="KEGG" id="tpol:Mal48_29710"/>
<feature type="domain" description="YrdC-like" evidence="15">
    <location>
        <begin position="1"/>
        <end position="179"/>
    </location>
</feature>
<gene>
    <name evidence="16" type="primary">ywlC</name>
    <name evidence="16" type="ORF">Mal48_29710</name>
</gene>
<evidence type="ECO:0000256" key="1">
    <source>
        <dbReference type="ARBA" id="ARBA00004496"/>
    </source>
</evidence>
<dbReference type="GO" id="GO:0005524">
    <property type="term" value="F:ATP binding"/>
    <property type="evidence" value="ECO:0007669"/>
    <property type="project" value="UniProtKB-UniRule"/>
</dbReference>
<keyword evidence="17" id="KW-1185">Reference proteome</keyword>
<feature type="binding site" evidence="14">
    <location>
        <position position="46"/>
    </location>
    <ligand>
        <name>L-threonine</name>
        <dbReference type="ChEBI" id="CHEBI:57926"/>
    </ligand>
</feature>
<feature type="binding site" evidence="14">
    <location>
        <position position="14"/>
    </location>
    <ligand>
        <name>L-threonine</name>
        <dbReference type="ChEBI" id="CHEBI:57926"/>
    </ligand>
</feature>
<dbReference type="InterPro" id="IPR038385">
    <property type="entry name" value="Sua5/YwlC_C"/>
</dbReference>
<feature type="binding site" evidence="14">
    <location>
        <position position="175"/>
    </location>
    <ligand>
        <name>ATP</name>
        <dbReference type="ChEBI" id="CHEBI:30616"/>
    </ligand>
</feature>
<evidence type="ECO:0000259" key="15">
    <source>
        <dbReference type="PROSITE" id="PS51163"/>
    </source>
</evidence>
<dbReference type="InterPro" id="IPR010923">
    <property type="entry name" value="T(6)A37_SUA5"/>
</dbReference>
<evidence type="ECO:0000256" key="2">
    <source>
        <dbReference type="ARBA" id="ARBA00007663"/>
    </source>
</evidence>
<dbReference type="GO" id="GO:0006450">
    <property type="term" value="P:regulation of translational fidelity"/>
    <property type="evidence" value="ECO:0007669"/>
    <property type="project" value="TreeGrafter"/>
</dbReference>
<dbReference type="GO" id="GO:0008033">
    <property type="term" value="P:tRNA processing"/>
    <property type="evidence" value="ECO:0007669"/>
    <property type="project" value="UniProtKB-KW"/>
</dbReference>
<evidence type="ECO:0000256" key="10">
    <source>
        <dbReference type="ARBA" id="ARBA00022840"/>
    </source>
</evidence>
<dbReference type="InterPro" id="IPR006070">
    <property type="entry name" value="Sua5-like_dom"/>
</dbReference>
<dbReference type="PANTHER" id="PTHR17490:SF16">
    <property type="entry name" value="THREONYLCARBAMOYL-AMP SYNTHASE"/>
    <property type="match status" value="1"/>
</dbReference>
<dbReference type="PANTHER" id="PTHR17490">
    <property type="entry name" value="SUA5"/>
    <property type="match status" value="1"/>
</dbReference>
<feature type="binding site" evidence="14">
    <location>
        <position position="122"/>
    </location>
    <ligand>
        <name>L-threonine</name>
        <dbReference type="ChEBI" id="CHEBI:57926"/>
    </ligand>
</feature>
<comment type="function">
    <text evidence="13">Required for the formation of a threonylcarbamoyl group on adenosine at position 37 (t(6)A37) in tRNAs that read codons beginning with adenine.</text>
</comment>
<feature type="binding site" evidence="14">
    <location>
        <position position="215"/>
    </location>
    <ligand>
        <name>ATP</name>
        <dbReference type="ChEBI" id="CHEBI:30616"/>
    </ligand>
</feature>
<feature type="binding site" evidence="14">
    <location>
        <position position="100"/>
    </location>
    <ligand>
        <name>L-threonine</name>
        <dbReference type="ChEBI" id="CHEBI:57926"/>
    </ligand>
</feature>
<dbReference type="InterPro" id="IPR017945">
    <property type="entry name" value="DHBP_synth_RibB-like_a/b_dom"/>
</dbReference>
<dbReference type="GO" id="GO:0005737">
    <property type="term" value="C:cytoplasm"/>
    <property type="evidence" value="ECO:0007669"/>
    <property type="project" value="UniProtKB-SubCell"/>
</dbReference>
<evidence type="ECO:0000256" key="4">
    <source>
        <dbReference type="ARBA" id="ARBA00015492"/>
    </source>
</evidence>
<keyword evidence="5 13" id="KW-0963">Cytoplasm</keyword>
<evidence type="ECO:0000256" key="7">
    <source>
        <dbReference type="ARBA" id="ARBA00022694"/>
    </source>
</evidence>
<keyword evidence="10 13" id="KW-0067">ATP-binding</keyword>
<dbReference type="InterPro" id="IPR050156">
    <property type="entry name" value="TC-AMP_synthase_SUA5"/>
</dbReference>
<proteinExistence type="inferred from homology"/>
<dbReference type="FunFam" id="3.90.870.10:FF:000009">
    <property type="entry name" value="Threonylcarbamoyl-AMP synthase, putative"/>
    <property type="match status" value="1"/>
</dbReference>
<dbReference type="EC" id="2.7.7.87" evidence="3 13"/>
<dbReference type="GO" id="GO:0061710">
    <property type="term" value="F:L-threonylcarbamoyladenylate synthase"/>
    <property type="evidence" value="ECO:0007669"/>
    <property type="project" value="UniProtKB-EC"/>
</dbReference>
<dbReference type="Gene3D" id="3.40.50.11030">
    <property type="entry name" value="Threonylcarbamoyl-AMP synthase, C-terminal domain"/>
    <property type="match status" value="1"/>
</dbReference>
<evidence type="ECO:0000256" key="13">
    <source>
        <dbReference type="PIRNR" id="PIRNR004930"/>
    </source>
</evidence>
<evidence type="ECO:0000256" key="14">
    <source>
        <dbReference type="PIRSR" id="PIRSR004930-1"/>
    </source>
</evidence>
<comment type="catalytic activity">
    <reaction evidence="12 13">
        <text>L-threonine + hydrogencarbonate + ATP = L-threonylcarbamoyladenylate + diphosphate + H2O</text>
        <dbReference type="Rhea" id="RHEA:36407"/>
        <dbReference type="ChEBI" id="CHEBI:15377"/>
        <dbReference type="ChEBI" id="CHEBI:17544"/>
        <dbReference type="ChEBI" id="CHEBI:30616"/>
        <dbReference type="ChEBI" id="CHEBI:33019"/>
        <dbReference type="ChEBI" id="CHEBI:57926"/>
        <dbReference type="ChEBI" id="CHEBI:73682"/>
        <dbReference type="EC" id="2.7.7.87"/>
    </reaction>
</comment>
<dbReference type="SUPFAM" id="SSF55821">
    <property type="entry name" value="YrdC/RibB"/>
    <property type="match status" value="1"/>
</dbReference>
<evidence type="ECO:0000256" key="6">
    <source>
        <dbReference type="ARBA" id="ARBA00022679"/>
    </source>
</evidence>
<feature type="binding site" evidence="14">
    <location>
        <position position="37"/>
    </location>
    <ligand>
        <name>ATP</name>
        <dbReference type="ChEBI" id="CHEBI:30616"/>
    </ligand>
</feature>
<evidence type="ECO:0000256" key="9">
    <source>
        <dbReference type="ARBA" id="ARBA00022741"/>
    </source>
</evidence>
<dbReference type="Pfam" id="PF01300">
    <property type="entry name" value="Sua5_yciO_yrdC"/>
    <property type="match status" value="1"/>
</dbReference>
<accession>A0A517QQ05</accession>
<dbReference type="PROSITE" id="PS51163">
    <property type="entry name" value="YRDC"/>
    <property type="match status" value="1"/>
</dbReference>
<reference evidence="16 17" key="1">
    <citation type="submission" date="2019-02" db="EMBL/GenBank/DDBJ databases">
        <title>Deep-cultivation of Planctomycetes and their phenomic and genomic characterization uncovers novel biology.</title>
        <authorList>
            <person name="Wiegand S."/>
            <person name="Jogler M."/>
            <person name="Boedeker C."/>
            <person name="Pinto D."/>
            <person name="Vollmers J."/>
            <person name="Rivas-Marin E."/>
            <person name="Kohn T."/>
            <person name="Peeters S.H."/>
            <person name="Heuer A."/>
            <person name="Rast P."/>
            <person name="Oberbeckmann S."/>
            <person name="Bunk B."/>
            <person name="Jeske O."/>
            <person name="Meyerdierks A."/>
            <person name="Storesund J.E."/>
            <person name="Kallscheuer N."/>
            <person name="Luecker S."/>
            <person name="Lage O.M."/>
            <person name="Pohl T."/>
            <person name="Merkel B.J."/>
            <person name="Hornburger P."/>
            <person name="Mueller R.-W."/>
            <person name="Bruemmer F."/>
            <person name="Labrenz M."/>
            <person name="Spormann A.M."/>
            <person name="Op den Camp H."/>
            <person name="Overmann J."/>
            <person name="Amann R."/>
            <person name="Jetten M.S.M."/>
            <person name="Mascher T."/>
            <person name="Medema M.H."/>
            <person name="Devos D.P."/>
            <person name="Kaster A.-K."/>
            <person name="Ovreas L."/>
            <person name="Rohde M."/>
            <person name="Galperin M.Y."/>
            <person name="Jogler C."/>
        </authorList>
    </citation>
    <scope>NUCLEOTIDE SEQUENCE [LARGE SCALE GENOMIC DNA]</scope>
    <source>
        <strain evidence="16 17">Mal48</strain>
    </source>
</reference>
<dbReference type="EMBL" id="CP036267">
    <property type="protein sequence ID" value="QDT33716.1"/>
    <property type="molecule type" value="Genomic_DNA"/>
</dbReference>
<evidence type="ECO:0000256" key="5">
    <source>
        <dbReference type="ARBA" id="ARBA00022490"/>
    </source>
</evidence>
<dbReference type="PIRSF" id="PIRSF004930">
    <property type="entry name" value="Tln_factor_SUA5"/>
    <property type="match status" value="1"/>
</dbReference>
<feature type="binding site" evidence="14">
    <location>
        <position position="120"/>
    </location>
    <ligand>
        <name>L-threonine</name>
        <dbReference type="ChEBI" id="CHEBI:57926"/>
    </ligand>
</feature>
<evidence type="ECO:0000256" key="11">
    <source>
        <dbReference type="ARBA" id="ARBA00029774"/>
    </source>
</evidence>
<protein>
    <recommendedName>
        <fullName evidence="4 13">Threonylcarbamoyl-AMP synthase</fullName>
        <shortName evidence="13">TC-AMP synthase</shortName>
        <ecNumber evidence="3 13">2.7.7.87</ecNumber>
    </recommendedName>
    <alternativeName>
        <fullName evidence="11 13">L-threonylcarbamoyladenylate synthase</fullName>
    </alternativeName>
</protein>
<keyword evidence="9 13" id="KW-0547">Nucleotide-binding</keyword>
<dbReference type="NCBIfam" id="TIGR00057">
    <property type="entry name" value="L-threonylcarbamoyladenylate synthase"/>
    <property type="match status" value="1"/>
</dbReference>
<evidence type="ECO:0000256" key="8">
    <source>
        <dbReference type="ARBA" id="ARBA00022695"/>
    </source>
</evidence>
<sequence length="307" mass="32850">MIQDGKLVAFATETVYGLGANALNPVAVAKIFEAKERPHFDPLIVHLCDQSQLEEFVESVSETAQALVDHFWPGPLTLVLPKRDLIPDLVTSGLPNVAIRIPERDSARELIQKAGVPIAAPSANRFGSVSPTTAEHVLDGLEGRIDAVLDDGACDIGVESTVLACPADGTATLLRPGGLSLEEIEKVIGKVLQLDPNQNRDDSPQAGPGMLSRHYAPSKPIQIVSSLQEIRDCNGKGALMMGSHETNQFEVVENLSPSGSLVEAAANFFAALRRLERTNIDSIVAMPFPNEGLGRALNDRLKRAAAE</sequence>
<evidence type="ECO:0000313" key="16">
    <source>
        <dbReference type="EMBL" id="QDT33716.1"/>
    </source>
</evidence>
<dbReference type="RefSeq" id="WP_231739571.1">
    <property type="nucleotide sequence ID" value="NZ_CP036267.1"/>
</dbReference>
<keyword evidence="6 13" id="KW-0808">Transferase</keyword>
<dbReference type="Pfam" id="PF03481">
    <property type="entry name" value="Sua5_C"/>
    <property type="match status" value="1"/>
</dbReference>
<keyword evidence="7 13" id="KW-0819">tRNA processing</keyword>